<dbReference type="PANTHER" id="PTHR30390:SF7">
    <property type="entry name" value="PHOSPHOHEPTOSE ISOMERASE"/>
    <property type="match status" value="1"/>
</dbReference>
<dbReference type="STRING" id="69279.BG36_15480"/>
<dbReference type="Pfam" id="PF13580">
    <property type="entry name" value="SIS_2"/>
    <property type="match status" value="1"/>
</dbReference>
<sequence length="245" mass="25092">MTATPTAAAYLAELAARTARLMELNADAIAAATEAVERTARADGLVYIFGTGHSHMLAEEAHYRAGGLALTVPVLSTPLMLHEGAVASSAFERMPGLVASVLRRYPIGSGDVLVVVSNSGVNAAVVEAAEAGKALGATVIALTSQDYSRQAARGRKRIAAIADIVLDNGAPAGDAIVDVPGLELRVGPVSTSIGAALLNAVFAEAAARLQSSGMAAPVYLSANMPGAAEVNEELVARYRPRNPHL</sequence>
<protein>
    <submittedName>
        <fullName evidence="3">Putative phosphosugar-binding protein</fullName>
    </submittedName>
</protein>
<evidence type="ECO:0000259" key="1">
    <source>
        <dbReference type="PROSITE" id="PS51464"/>
    </source>
</evidence>
<dbReference type="EMBL" id="JENY01000032">
    <property type="protein sequence ID" value="EXL02346.1"/>
    <property type="molecule type" value="Genomic_DNA"/>
</dbReference>
<dbReference type="AlphaFoldDB" id="A0A011U8C1"/>
<feature type="domain" description="SIS" evidence="1">
    <location>
        <begin position="35"/>
        <end position="211"/>
    </location>
</feature>
<dbReference type="SUPFAM" id="SSF53697">
    <property type="entry name" value="SIS domain"/>
    <property type="match status" value="1"/>
</dbReference>
<keyword evidence="5" id="KW-1185">Reference proteome</keyword>
<dbReference type="Gene3D" id="3.40.50.10490">
    <property type="entry name" value="Glucose-6-phosphate isomerase like protein, domain 1"/>
    <property type="match status" value="1"/>
</dbReference>
<dbReference type="InterPro" id="IPR001347">
    <property type="entry name" value="SIS_dom"/>
</dbReference>
<dbReference type="GO" id="GO:0097367">
    <property type="term" value="F:carbohydrate derivative binding"/>
    <property type="evidence" value="ECO:0007669"/>
    <property type="project" value="InterPro"/>
</dbReference>
<name>A0A011U8C1_9HYPH</name>
<dbReference type="RefSeq" id="WP_035031547.1">
    <property type="nucleotide sequence ID" value="NZ_KK073904.1"/>
</dbReference>
<evidence type="ECO:0000313" key="3">
    <source>
        <dbReference type="EMBL" id="TDR32679.1"/>
    </source>
</evidence>
<dbReference type="InterPro" id="IPR035472">
    <property type="entry name" value="RpiR-like_SIS"/>
</dbReference>
<evidence type="ECO:0000313" key="5">
    <source>
        <dbReference type="Proteomes" id="UP000294958"/>
    </source>
</evidence>
<dbReference type="NCBIfam" id="NF002805">
    <property type="entry name" value="PRK02947.1"/>
    <property type="match status" value="1"/>
</dbReference>
<dbReference type="Proteomes" id="UP000294958">
    <property type="component" value="Unassembled WGS sequence"/>
</dbReference>
<dbReference type="PATRIC" id="fig|69279.3.peg.4162"/>
<dbReference type="OrthoDB" id="9813831at2"/>
<dbReference type="PANTHER" id="PTHR30390">
    <property type="entry name" value="SEDOHEPTULOSE 7-PHOSPHATE ISOMERASE / DNAA INITIATOR-ASSOCIATING FACTOR FOR REPLICATION INITIATION"/>
    <property type="match status" value="1"/>
</dbReference>
<dbReference type="InterPro" id="IPR050099">
    <property type="entry name" value="SIS_GmhA/DiaA_subfam"/>
</dbReference>
<accession>A0A011U8C1</accession>
<evidence type="ECO:0000313" key="4">
    <source>
        <dbReference type="Proteomes" id="UP000019849"/>
    </source>
</evidence>
<reference evidence="2 4" key="1">
    <citation type="submission" date="2014-02" db="EMBL/GenBank/DDBJ databases">
        <title>Aquamicrobium defluvii Genome sequencing.</title>
        <authorList>
            <person name="Wang X."/>
        </authorList>
    </citation>
    <scope>NUCLEOTIDE SEQUENCE [LARGE SCALE GENOMIC DNA]</scope>
    <source>
        <strain evidence="2 4">W13Z1</strain>
    </source>
</reference>
<reference evidence="3 5" key="2">
    <citation type="submission" date="2019-03" db="EMBL/GenBank/DDBJ databases">
        <title>Genomic Encyclopedia of Type Strains, Phase IV (KMG-IV): sequencing the most valuable type-strain genomes for metagenomic binning, comparative biology and taxonomic classification.</title>
        <authorList>
            <person name="Goeker M."/>
        </authorList>
    </citation>
    <scope>NUCLEOTIDE SEQUENCE [LARGE SCALE GENOMIC DNA]</scope>
    <source>
        <strain evidence="3 5">DSM 11603</strain>
    </source>
</reference>
<evidence type="ECO:0000313" key="2">
    <source>
        <dbReference type="EMBL" id="EXL02346.1"/>
    </source>
</evidence>
<dbReference type="HOGENOM" id="CLU_089975_0_0_5"/>
<organism evidence="2 4">
    <name type="scientific">Aquamicrobium defluvii</name>
    <dbReference type="NCBI Taxonomy" id="69279"/>
    <lineage>
        <taxon>Bacteria</taxon>
        <taxon>Pseudomonadati</taxon>
        <taxon>Pseudomonadota</taxon>
        <taxon>Alphaproteobacteria</taxon>
        <taxon>Hyphomicrobiales</taxon>
        <taxon>Phyllobacteriaceae</taxon>
        <taxon>Aquamicrobium</taxon>
    </lineage>
</organism>
<comment type="caution">
    <text evidence="2">The sequence shown here is derived from an EMBL/GenBank/DDBJ whole genome shotgun (WGS) entry which is preliminary data.</text>
</comment>
<dbReference type="Proteomes" id="UP000019849">
    <property type="component" value="Unassembled WGS sequence"/>
</dbReference>
<dbReference type="GO" id="GO:1901135">
    <property type="term" value="P:carbohydrate derivative metabolic process"/>
    <property type="evidence" value="ECO:0007669"/>
    <property type="project" value="InterPro"/>
</dbReference>
<dbReference type="InterPro" id="IPR046348">
    <property type="entry name" value="SIS_dom_sf"/>
</dbReference>
<gene>
    <name evidence="2" type="ORF">BG36_15480</name>
    <name evidence="3" type="ORF">DES43_12656</name>
</gene>
<dbReference type="eggNOG" id="COG4821">
    <property type="taxonomic scope" value="Bacteria"/>
</dbReference>
<dbReference type="PROSITE" id="PS51464">
    <property type="entry name" value="SIS"/>
    <property type="match status" value="1"/>
</dbReference>
<dbReference type="EMBL" id="SNZF01000026">
    <property type="protein sequence ID" value="TDR32679.1"/>
    <property type="molecule type" value="Genomic_DNA"/>
</dbReference>
<proteinExistence type="predicted"/>
<dbReference type="CDD" id="cd05013">
    <property type="entry name" value="SIS_RpiR"/>
    <property type="match status" value="1"/>
</dbReference>